<gene>
    <name evidence="2" type="ORF">CSW57_14155</name>
</gene>
<reference evidence="2 3" key="1">
    <citation type="submission" date="2017-10" db="EMBL/GenBank/DDBJ databases">
        <title>The draft genome sequence of Williamsia sp. BULT 1.1 isolated from the semi-arid grassland soils from South Africa.</title>
        <authorList>
            <person name="Kabwe M.H."/>
            <person name="Govender N."/>
            <person name="Mutseka Lunga P."/>
            <person name="Vikram S."/>
            <person name="Makhalanyane T.P."/>
        </authorList>
    </citation>
    <scope>NUCLEOTIDE SEQUENCE [LARGE SCALE GENOMIC DNA]</scope>
    <source>
        <strain evidence="2 3">BULT 1.1</strain>
    </source>
</reference>
<sequence length="134" mass="15012">MRRLFTASADFFAVLVFAFIGRMNHAEGLSLHGLFSTTWPFALGAAIGWSLAYLYAHMRADHGFDYPFHPERVFPDGVLVWVGAVAIGMILRQQFHQGVALSFIIVATIVLGVFLLGWRAARMVLTRRRQTVTT</sequence>
<name>A0A2G3PIQ8_WILMA</name>
<keyword evidence="1" id="KW-0472">Membrane</keyword>
<evidence type="ECO:0000313" key="3">
    <source>
        <dbReference type="Proteomes" id="UP000225108"/>
    </source>
</evidence>
<evidence type="ECO:0000313" key="2">
    <source>
        <dbReference type="EMBL" id="PHV65002.1"/>
    </source>
</evidence>
<accession>A0A2G3PIQ8</accession>
<organism evidence="2 3">
    <name type="scientific">Williamsia marianensis</name>
    <dbReference type="NCBI Taxonomy" id="85044"/>
    <lineage>
        <taxon>Bacteria</taxon>
        <taxon>Bacillati</taxon>
        <taxon>Actinomycetota</taxon>
        <taxon>Actinomycetes</taxon>
        <taxon>Mycobacteriales</taxon>
        <taxon>Nocardiaceae</taxon>
        <taxon>Williamsia</taxon>
    </lineage>
</organism>
<feature type="transmembrane region" description="Helical" evidence="1">
    <location>
        <begin position="101"/>
        <end position="121"/>
    </location>
</feature>
<dbReference type="RefSeq" id="WP_099383435.1">
    <property type="nucleotide sequence ID" value="NZ_PEBD01000010.1"/>
</dbReference>
<dbReference type="Pfam" id="PF11255">
    <property type="entry name" value="DUF3054"/>
    <property type="match status" value="1"/>
</dbReference>
<evidence type="ECO:0000256" key="1">
    <source>
        <dbReference type="SAM" id="Phobius"/>
    </source>
</evidence>
<dbReference type="Proteomes" id="UP000225108">
    <property type="component" value="Unassembled WGS sequence"/>
</dbReference>
<comment type="caution">
    <text evidence="2">The sequence shown here is derived from an EMBL/GenBank/DDBJ whole genome shotgun (WGS) entry which is preliminary data.</text>
</comment>
<dbReference type="InterPro" id="IPR021414">
    <property type="entry name" value="DUF3054"/>
</dbReference>
<feature type="transmembrane region" description="Helical" evidence="1">
    <location>
        <begin position="77"/>
        <end position="95"/>
    </location>
</feature>
<keyword evidence="1" id="KW-0812">Transmembrane</keyword>
<protein>
    <recommendedName>
        <fullName evidence="4">DUF3054 domain-containing protein</fullName>
    </recommendedName>
</protein>
<evidence type="ECO:0008006" key="4">
    <source>
        <dbReference type="Google" id="ProtNLM"/>
    </source>
</evidence>
<dbReference type="EMBL" id="PEBD01000010">
    <property type="protein sequence ID" value="PHV65002.1"/>
    <property type="molecule type" value="Genomic_DNA"/>
</dbReference>
<dbReference type="AlphaFoldDB" id="A0A2G3PIQ8"/>
<keyword evidence="1" id="KW-1133">Transmembrane helix</keyword>
<proteinExistence type="predicted"/>
<feature type="transmembrane region" description="Helical" evidence="1">
    <location>
        <begin position="34"/>
        <end position="56"/>
    </location>
</feature>